<accession>A0A0W8FRB7</accession>
<evidence type="ECO:0000313" key="1">
    <source>
        <dbReference type="EMBL" id="KUG23313.1"/>
    </source>
</evidence>
<reference evidence="1" key="1">
    <citation type="journal article" date="2015" name="Proc. Natl. Acad. Sci. U.S.A.">
        <title>Networks of energetic and metabolic interactions define dynamics in microbial communities.</title>
        <authorList>
            <person name="Embree M."/>
            <person name="Liu J.K."/>
            <person name="Al-Bassam M.M."/>
            <person name="Zengler K."/>
        </authorList>
    </citation>
    <scope>NUCLEOTIDE SEQUENCE</scope>
</reference>
<sequence length="66" mass="7357">MKNSLSQWAEAIALRISDEWTGKSSFPEDSALLKEVLTKALRAVPTECKRLIGTGIIEESYFKALD</sequence>
<name>A0A0W8FRB7_9ZZZZ</name>
<organism evidence="1">
    <name type="scientific">hydrocarbon metagenome</name>
    <dbReference type="NCBI Taxonomy" id="938273"/>
    <lineage>
        <taxon>unclassified sequences</taxon>
        <taxon>metagenomes</taxon>
        <taxon>ecological metagenomes</taxon>
    </lineage>
</organism>
<protein>
    <submittedName>
        <fullName evidence="1">Uncharacterized protein</fullName>
    </submittedName>
</protein>
<comment type="caution">
    <text evidence="1">The sequence shown here is derived from an EMBL/GenBank/DDBJ whole genome shotgun (WGS) entry which is preliminary data.</text>
</comment>
<proteinExistence type="predicted"/>
<gene>
    <name evidence="1" type="ORF">ASZ90_006883</name>
</gene>
<dbReference type="EMBL" id="LNQE01000913">
    <property type="protein sequence ID" value="KUG23313.1"/>
    <property type="molecule type" value="Genomic_DNA"/>
</dbReference>
<dbReference type="AlphaFoldDB" id="A0A0W8FRB7"/>